<keyword evidence="3" id="KW-1185">Reference proteome</keyword>
<evidence type="ECO:0000313" key="3">
    <source>
        <dbReference type="Proteomes" id="UP000256269"/>
    </source>
</evidence>
<name>A0A3E0GUS2_9PSEU</name>
<dbReference type="AlphaFoldDB" id="A0A3E0GUS2"/>
<dbReference type="PROSITE" id="PS51186">
    <property type="entry name" value="GNAT"/>
    <property type="match status" value="1"/>
</dbReference>
<keyword evidence="2" id="KW-0689">Ribosomal protein</keyword>
<gene>
    <name evidence="2" type="ORF">BCF44_12746</name>
</gene>
<dbReference type="InterPro" id="IPR016181">
    <property type="entry name" value="Acyl_CoA_acyltransferase"/>
</dbReference>
<accession>A0A3E0GUS2</accession>
<organism evidence="2 3">
    <name type="scientific">Kutzneria buriramensis</name>
    <dbReference type="NCBI Taxonomy" id="1045776"/>
    <lineage>
        <taxon>Bacteria</taxon>
        <taxon>Bacillati</taxon>
        <taxon>Actinomycetota</taxon>
        <taxon>Actinomycetes</taxon>
        <taxon>Pseudonocardiales</taxon>
        <taxon>Pseudonocardiaceae</taxon>
        <taxon>Kutzneria</taxon>
    </lineage>
</organism>
<dbReference type="CDD" id="cd04301">
    <property type="entry name" value="NAT_SF"/>
    <property type="match status" value="1"/>
</dbReference>
<dbReference type="SUPFAM" id="SSF55729">
    <property type="entry name" value="Acyl-CoA N-acyltransferases (Nat)"/>
    <property type="match status" value="1"/>
</dbReference>
<dbReference type="Pfam" id="PF00583">
    <property type="entry name" value="Acetyltransf_1"/>
    <property type="match status" value="1"/>
</dbReference>
<feature type="domain" description="N-acetyltransferase" evidence="1">
    <location>
        <begin position="126"/>
        <end position="266"/>
    </location>
</feature>
<comment type="caution">
    <text evidence="2">The sequence shown here is derived from an EMBL/GenBank/DDBJ whole genome shotgun (WGS) entry which is preliminary data.</text>
</comment>
<proteinExistence type="predicted"/>
<dbReference type="InterPro" id="IPR000182">
    <property type="entry name" value="GNAT_dom"/>
</dbReference>
<evidence type="ECO:0000259" key="1">
    <source>
        <dbReference type="PROSITE" id="PS51186"/>
    </source>
</evidence>
<sequence length="266" mass="29468">MQALTQRTWSHDSSCHIGDLAWQRLMHVGREDEWSTRLWEVDGEVRAWGWSQAPGDLQLYVDPAHPELADEVLVHFGPKTVTTLDRATHVLDALRRNGYVRSDGPYLAYLTRALTGLPEPMLPKGFTVRSVTADDLVHRVAVHQAAWPATRVNEQSYRAVTAAWPYRAGLDWVVVAPDGSFAASCLVWFDEANGVGLLEPVGTDARFRRLGLGRSVCLAALRALRAEGAREAVVYPVAGDSRHPAALPLYEALGFAPYARSVDYLR</sequence>
<evidence type="ECO:0000313" key="2">
    <source>
        <dbReference type="EMBL" id="REH28466.1"/>
    </source>
</evidence>
<reference evidence="2 3" key="1">
    <citation type="submission" date="2018-08" db="EMBL/GenBank/DDBJ databases">
        <title>Genomic Encyclopedia of Archaeal and Bacterial Type Strains, Phase II (KMG-II): from individual species to whole genera.</title>
        <authorList>
            <person name="Goeker M."/>
        </authorList>
    </citation>
    <scope>NUCLEOTIDE SEQUENCE [LARGE SCALE GENOMIC DNA]</scope>
    <source>
        <strain evidence="2 3">DSM 45791</strain>
    </source>
</reference>
<dbReference type="GO" id="GO:0005840">
    <property type="term" value="C:ribosome"/>
    <property type="evidence" value="ECO:0007669"/>
    <property type="project" value="UniProtKB-KW"/>
</dbReference>
<dbReference type="GO" id="GO:0016747">
    <property type="term" value="F:acyltransferase activity, transferring groups other than amino-acyl groups"/>
    <property type="evidence" value="ECO:0007669"/>
    <property type="project" value="InterPro"/>
</dbReference>
<dbReference type="EMBL" id="QUNO01000027">
    <property type="protein sequence ID" value="REH28466.1"/>
    <property type="molecule type" value="Genomic_DNA"/>
</dbReference>
<protein>
    <submittedName>
        <fullName evidence="2">Ribosomal protein S18 acetylase RimI-like enzyme</fullName>
    </submittedName>
</protein>
<dbReference type="Proteomes" id="UP000256269">
    <property type="component" value="Unassembled WGS sequence"/>
</dbReference>
<keyword evidence="2" id="KW-0687">Ribonucleoprotein</keyword>
<dbReference type="Gene3D" id="3.40.630.30">
    <property type="match status" value="1"/>
</dbReference>